<dbReference type="Gene3D" id="3.30.420.10">
    <property type="entry name" value="Ribonuclease H-like superfamily/Ribonuclease H"/>
    <property type="match status" value="1"/>
</dbReference>
<dbReference type="GO" id="GO:0003676">
    <property type="term" value="F:nucleic acid binding"/>
    <property type="evidence" value="ECO:0007669"/>
    <property type="project" value="InterPro"/>
</dbReference>
<evidence type="ECO:0000313" key="2">
    <source>
        <dbReference type="EMBL" id="CEP14073.1"/>
    </source>
</evidence>
<dbReference type="EMBL" id="LN730907">
    <property type="protein sequence ID" value="CEP14073.1"/>
    <property type="molecule type" value="Genomic_DNA"/>
</dbReference>
<dbReference type="OrthoDB" id="2211252at2759"/>
<sequence>MVQFFYEDGQGNAVDENGRPEPMDYIVDQNLYALESLTSHTEYLQNVKSTSTAQVNVEHLDYEREQRGEDSDMREITEKRTYTRYTNQEKARFFKLKIDKCLSASAAAKQLDIHVRAAQRWVKQYEEDPDSIFDSKKQGRRRILNEEHKMTVIKYGDSNPSAAIADITEHLMYEFRLKDLKVSRSTVHTFMRAECNLSLKKAEFHSVERNSPDKINDRHDRVREWDETDMNFLTNCVFLDESPFHINMKRTRAWSTVGTPAIVTVPTTRAKTTTVLGAISASGLIKVSVRIPSPSKKRKAGQEYGILSTGTVTDGTAMPIKTEEATSSLDAAWNQVNRYENMSLREREDAAHGFLPELKSEKPATDGATGLFPGQLPTKPTPRHNPNFKPRRGGTNNATTNIGNSSSSSNVAPASYHYPKKPTYPDPSNAKPYLTYIAPTLEEKAQEEEQEEESLGKPGNLLWLYWMNDKIKKRGNQDEGDLSLGTELVFKHQQWKRVKKEFLGRLAQSGEKGETT</sequence>
<evidence type="ECO:0000313" key="3">
    <source>
        <dbReference type="Proteomes" id="UP000054107"/>
    </source>
</evidence>
<feature type="compositionally biased region" description="Low complexity" evidence="1">
    <location>
        <begin position="393"/>
        <end position="410"/>
    </location>
</feature>
<dbReference type="InterPro" id="IPR036397">
    <property type="entry name" value="RNaseH_sf"/>
</dbReference>
<organism evidence="2 3">
    <name type="scientific">Parasitella parasitica</name>
    <dbReference type="NCBI Taxonomy" id="35722"/>
    <lineage>
        <taxon>Eukaryota</taxon>
        <taxon>Fungi</taxon>
        <taxon>Fungi incertae sedis</taxon>
        <taxon>Mucoromycota</taxon>
        <taxon>Mucoromycotina</taxon>
        <taxon>Mucoromycetes</taxon>
        <taxon>Mucorales</taxon>
        <taxon>Mucorineae</taxon>
        <taxon>Mucoraceae</taxon>
        <taxon>Parasitella</taxon>
    </lineage>
</organism>
<dbReference type="PANTHER" id="PTHR46564:SF1">
    <property type="entry name" value="TRANSPOSASE"/>
    <property type="match status" value="1"/>
</dbReference>
<proteinExistence type="predicted"/>
<name>A0A0B7N6T6_9FUNG</name>
<reference evidence="2 3" key="1">
    <citation type="submission" date="2014-09" db="EMBL/GenBank/DDBJ databases">
        <authorList>
            <person name="Ellenberger Sabrina"/>
        </authorList>
    </citation>
    <scope>NUCLEOTIDE SEQUENCE [LARGE SCALE GENOMIC DNA]</scope>
    <source>
        <strain evidence="2 3">CBS 412.66</strain>
    </source>
</reference>
<evidence type="ECO:0000256" key="1">
    <source>
        <dbReference type="SAM" id="MobiDB-lite"/>
    </source>
</evidence>
<dbReference type="Proteomes" id="UP000054107">
    <property type="component" value="Unassembled WGS sequence"/>
</dbReference>
<dbReference type="InterPro" id="IPR009057">
    <property type="entry name" value="Homeodomain-like_sf"/>
</dbReference>
<dbReference type="SUPFAM" id="SSF46689">
    <property type="entry name" value="Homeodomain-like"/>
    <property type="match status" value="1"/>
</dbReference>
<gene>
    <name evidence="2" type="primary">PARPA_08229.1 scaffold 32264</name>
</gene>
<feature type="region of interest" description="Disordered" evidence="1">
    <location>
        <begin position="1"/>
        <end position="20"/>
    </location>
</feature>
<accession>A0A0B7N6T6</accession>
<dbReference type="AlphaFoldDB" id="A0A0B7N6T6"/>
<feature type="region of interest" description="Disordered" evidence="1">
    <location>
        <begin position="359"/>
        <end position="429"/>
    </location>
</feature>
<keyword evidence="3" id="KW-1185">Reference proteome</keyword>
<protein>
    <submittedName>
        <fullName evidence="2">Uncharacterized protein</fullName>
    </submittedName>
</protein>
<dbReference type="PANTHER" id="PTHR46564">
    <property type="entry name" value="TRANSPOSASE"/>
    <property type="match status" value="1"/>
</dbReference>